<dbReference type="NCBIfam" id="TIGR02854">
    <property type="entry name" value="spore_II_GA"/>
    <property type="match status" value="1"/>
</dbReference>
<name>A0A934M4F3_9CLOT</name>
<comment type="function">
    <text evidence="1">Probable aspartic protease that is responsible for the proteolytic cleavage of the RNA polymerase sigma E factor (SigE/spoIIGB) to yield the active peptide in the mother cell during sporulation. Responds to a signal from the forespore that is triggered by the extracellular signal protein SpoIIR.</text>
</comment>
<evidence type="ECO:0000313" key="4">
    <source>
        <dbReference type="EMBL" id="MBI6873960.1"/>
    </source>
</evidence>
<keyword evidence="1" id="KW-0749">Sporulation</keyword>
<keyword evidence="5" id="KW-1185">Reference proteome</keyword>
<feature type="transmembrane region" description="Helical" evidence="3">
    <location>
        <begin position="88"/>
        <end position="107"/>
    </location>
</feature>
<dbReference type="EMBL" id="JAEEGB010000016">
    <property type="protein sequence ID" value="MBI6873960.1"/>
    <property type="molecule type" value="Genomic_DNA"/>
</dbReference>
<keyword evidence="3" id="KW-1133">Transmembrane helix</keyword>
<keyword evidence="1" id="KW-0645">Protease</keyword>
<feature type="transmembrane region" description="Helical" evidence="3">
    <location>
        <begin position="113"/>
        <end position="137"/>
    </location>
</feature>
<dbReference type="RefSeq" id="WP_211143374.1">
    <property type="nucleotide sequence ID" value="NZ_JAEEGB010000016.1"/>
</dbReference>
<dbReference type="PIRSF" id="PIRSF018571">
    <property type="entry name" value="SpoIIGA"/>
    <property type="match status" value="1"/>
</dbReference>
<dbReference type="GO" id="GO:0030435">
    <property type="term" value="P:sporulation resulting in formation of a cellular spore"/>
    <property type="evidence" value="ECO:0007669"/>
    <property type="project" value="UniProtKB-KW"/>
</dbReference>
<keyword evidence="1" id="KW-1003">Cell membrane</keyword>
<dbReference type="Proteomes" id="UP000622687">
    <property type="component" value="Unassembled WGS sequence"/>
</dbReference>
<accession>A0A934M4F3</accession>
<dbReference type="EC" id="3.4.23.-" evidence="1"/>
<dbReference type="GO" id="GO:0004190">
    <property type="term" value="F:aspartic-type endopeptidase activity"/>
    <property type="evidence" value="ECO:0007669"/>
    <property type="project" value="UniProtKB-KW"/>
</dbReference>
<dbReference type="GO" id="GO:0006508">
    <property type="term" value="P:proteolysis"/>
    <property type="evidence" value="ECO:0007669"/>
    <property type="project" value="UniProtKB-KW"/>
</dbReference>
<dbReference type="InterPro" id="IPR005081">
    <property type="entry name" value="SpoIIGA"/>
</dbReference>
<dbReference type="Pfam" id="PF03419">
    <property type="entry name" value="Peptidase_U4"/>
    <property type="match status" value="1"/>
</dbReference>
<keyword evidence="1 3" id="KW-0472">Membrane</keyword>
<dbReference type="GO" id="GO:0005886">
    <property type="term" value="C:plasma membrane"/>
    <property type="evidence" value="ECO:0007669"/>
    <property type="project" value="UniProtKB-SubCell"/>
</dbReference>
<organism evidence="4 5">
    <name type="scientific">Clostridium aciditolerans</name>
    <dbReference type="NCBI Taxonomy" id="339861"/>
    <lineage>
        <taxon>Bacteria</taxon>
        <taxon>Bacillati</taxon>
        <taxon>Bacillota</taxon>
        <taxon>Clostridia</taxon>
        <taxon>Eubacteriales</taxon>
        <taxon>Clostridiaceae</taxon>
        <taxon>Clostridium</taxon>
    </lineage>
</organism>
<evidence type="ECO:0000256" key="2">
    <source>
        <dbReference type="PIRSR" id="PIRSR018571-1"/>
    </source>
</evidence>
<protein>
    <recommendedName>
        <fullName evidence="1">Sporulation sigma-E factor-processing peptidase</fullName>
        <ecNumber evidence="1">3.4.23.-</ecNumber>
    </recommendedName>
    <alternativeName>
        <fullName evidence="1">Membrane-associated aspartic protease</fullName>
    </alternativeName>
    <alternativeName>
        <fullName evidence="1">Stage II sporulation protein GA</fullName>
    </alternativeName>
</protein>
<feature type="transmembrane region" description="Helical" evidence="3">
    <location>
        <begin position="35"/>
        <end position="52"/>
    </location>
</feature>
<keyword evidence="1" id="KW-0378">Hydrolase</keyword>
<evidence type="ECO:0000256" key="3">
    <source>
        <dbReference type="SAM" id="Phobius"/>
    </source>
</evidence>
<keyword evidence="3" id="KW-0812">Transmembrane</keyword>
<comment type="subcellular location">
    <subcellularLocation>
        <location evidence="1">Cell membrane</location>
    </subcellularLocation>
</comment>
<reference evidence="4" key="1">
    <citation type="submission" date="2020-12" db="EMBL/GenBank/DDBJ databases">
        <title>Clostridium thailandense sp. nov., a novel acetogenic bacterium isolated from peat land soil in Thailand.</title>
        <authorList>
            <person name="Chaikitkaew S."/>
            <person name="Birkeland N.K."/>
        </authorList>
    </citation>
    <scope>NUCLEOTIDE SEQUENCE</scope>
    <source>
        <strain evidence="4">DSM 17425</strain>
    </source>
</reference>
<dbReference type="GO" id="GO:0030436">
    <property type="term" value="P:asexual sporulation"/>
    <property type="evidence" value="ECO:0007669"/>
    <property type="project" value="InterPro"/>
</dbReference>
<feature type="active site" evidence="2">
    <location>
        <position position="173"/>
    </location>
</feature>
<feature type="transmembrane region" description="Helical" evidence="3">
    <location>
        <begin position="6"/>
        <end position="23"/>
    </location>
</feature>
<keyword evidence="1" id="KW-0064">Aspartyl protease</keyword>
<gene>
    <name evidence="4" type="primary">spoIIGA</name>
    <name evidence="4" type="ORF">I6U51_14835</name>
</gene>
<dbReference type="AlphaFoldDB" id="A0A934M4F3"/>
<comment type="similarity">
    <text evidence="1">Belongs to the peptidase U4 family.</text>
</comment>
<evidence type="ECO:0000256" key="1">
    <source>
        <dbReference type="PIRNR" id="PIRNR018571"/>
    </source>
</evidence>
<proteinExistence type="inferred from homology"/>
<evidence type="ECO:0000313" key="5">
    <source>
        <dbReference type="Proteomes" id="UP000622687"/>
    </source>
</evidence>
<sequence>MVVYLDVLLFENLIVNLFLLHVTARTLRIKVKFRYMLFAATIGSMYVMTLLYPKLRVFSTVPFKIVVAMIIILVTFRKINVLFNLKALAIFILYSMLLAGICVFIQFNQGYNIWYSAIINFSYKKLMVSLMIIYMLIERIIVYIKDRKNLSTLIYSVDIILKDSKKNVKAFLDTGNELREPATNLPVIIVEKSIFYDVNLSSYDRFYIPYKVVNGQGGSLQGFKPECVKISEGKNSIDKEVIVAFCEGHLSDINDYQALLSRGVIM</sequence>
<comment type="caution">
    <text evidence="4">The sequence shown here is derived from an EMBL/GenBank/DDBJ whole genome shotgun (WGS) entry which is preliminary data.</text>
</comment>
<feature type="transmembrane region" description="Helical" evidence="3">
    <location>
        <begin position="58"/>
        <end position="76"/>
    </location>
</feature>